<feature type="compositionally biased region" description="Basic and acidic residues" evidence="2">
    <location>
        <begin position="44"/>
        <end position="53"/>
    </location>
</feature>
<dbReference type="Proteomes" id="UP000325315">
    <property type="component" value="Unassembled WGS sequence"/>
</dbReference>
<dbReference type="SMART" id="SM00343">
    <property type="entry name" value="ZnF_C2HC"/>
    <property type="match status" value="1"/>
</dbReference>
<dbReference type="Pfam" id="PF00098">
    <property type="entry name" value="zf-CCHC"/>
    <property type="match status" value="1"/>
</dbReference>
<protein>
    <submittedName>
        <fullName evidence="4">Pre-mrna-splicing factor slu7</fullName>
    </submittedName>
</protein>
<sequence>MSIVDYEREYSRLSKYAKELIPTEEENCKRKRFGNFNPSSASKRSTESREIRKSTARSNMPIKVQDHQPTVPVGSVKGPNRVSEMQNYEHYGKKHWGKYWKLAKGCFRCGSLEHFARECPKHEDDAQRATSAVRG</sequence>
<keyword evidence="5" id="KW-1185">Reference proteome</keyword>
<accession>A0A5B6WDA4</accession>
<dbReference type="AlphaFoldDB" id="A0A5B6WDA4"/>
<dbReference type="OrthoDB" id="851428at2759"/>
<dbReference type="InterPro" id="IPR036875">
    <property type="entry name" value="Znf_CCHC_sf"/>
</dbReference>
<evidence type="ECO:0000313" key="5">
    <source>
        <dbReference type="Proteomes" id="UP000325315"/>
    </source>
</evidence>
<dbReference type="GO" id="GO:0008270">
    <property type="term" value="F:zinc ion binding"/>
    <property type="evidence" value="ECO:0007669"/>
    <property type="project" value="UniProtKB-KW"/>
</dbReference>
<dbReference type="GO" id="GO:0003676">
    <property type="term" value="F:nucleic acid binding"/>
    <property type="evidence" value="ECO:0007669"/>
    <property type="project" value="InterPro"/>
</dbReference>
<dbReference type="SUPFAM" id="SSF57756">
    <property type="entry name" value="Retrovirus zinc finger-like domains"/>
    <property type="match status" value="1"/>
</dbReference>
<keyword evidence="1" id="KW-0862">Zinc</keyword>
<keyword evidence="1" id="KW-0479">Metal-binding</keyword>
<evidence type="ECO:0000313" key="4">
    <source>
        <dbReference type="EMBL" id="KAA3479580.1"/>
    </source>
</evidence>
<dbReference type="EMBL" id="SMMG02000003">
    <property type="protein sequence ID" value="KAA3479580.1"/>
    <property type="molecule type" value="Genomic_DNA"/>
</dbReference>
<dbReference type="Gene3D" id="4.10.60.10">
    <property type="entry name" value="Zinc finger, CCHC-type"/>
    <property type="match status" value="1"/>
</dbReference>
<evidence type="ECO:0000259" key="3">
    <source>
        <dbReference type="PROSITE" id="PS50158"/>
    </source>
</evidence>
<keyword evidence="1" id="KW-0863">Zinc-finger</keyword>
<feature type="domain" description="CCHC-type" evidence="3">
    <location>
        <begin position="106"/>
        <end position="121"/>
    </location>
</feature>
<feature type="region of interest" description="Disordered" evidence="2">
    <location>
        <begin position="31"/>
        <end position="80"/>
    </location>
</feature>
<organism evidence="4 5">
    <name type="scientific">Gossypium australe</name>
    <dbReference type="NCBI Taxonomy" id="47621"/>
    <lineage>
        <taxon>Eukaryota</taxon>
        <taxon>Viridiplantae</taxon>
        <taxon>Streptophyta</taxon>
        <taxon>Embryophyta</taxon>
        <taxon>Tracheophyta</taxon>
        <taxon>Spermatophyta</taxon>
        <taxon>Magnoliopsida</taxon>
        <taxon>eudicotyledons</taxon>
        <taxon>Gunneridae</taxon>
        <taxon>Pentapetalae</taxon>
        <taxon>rosids</taxon>
        <taxon>malvids</taxon>
        <taxon>Malvales</taxon>
        <taxon>Malvaceae</taxon>
        <taxon>Malvoideae</taxon>
        <taxon>Gossypium</taxon>
    </lineage>
</organism>
<gene>
    <name evidence="4" type="ORF">EPI10_020080</name>
</gene>
<dbReference type="PROSITE" id="PS50158">
    <property type="entry name" value="ZF_CCHC"/>
    <property type="match status" value="1"/>
</dbReference>
<evidence type="ECO:0000256" key="1">
    <source>
        <dbReference type="PROSITE-ProRule" id="PRU00047"/>
    </source>
</evidence>
<dbReference type="InterPro" id="IPR001878">
    <property type="entry name" value="Znf_CCHC"/>
</dbReference>
<comment type="caution">
    <text evidence="4">The sequence shown here is derived from an EMBL/GenBank/DDBJ whole genome shotgun (WGS) entry which is preliminary data.</text>
</comment>
<evidence type="ECO:0000256" key="2">
    <source>
        <dbReference type="SAM" id="MobiDB-lite"/>
    </source>
</evidence>
<name>A0A5B6WDA4_9ROSI</name>
<reference evidence="5" key="1">
    <citation type="journal article" date="2019" name="Plant Biotechnol. J.">
        <title>Genome sequencing of the Australian wild diploid species Gossypium australe highlights disease resistance and delayed gland morphogenesis.</title>
        <authorList>
            <person name="Cai Y."/>
            <person name="Cai X."/>
            <person name="Wang Q."/>
            <person name="Wang P."/>
            <person name="Zhang Y."/>
            <person name="Cai C."/>
            <person name="Xu Y."/>
            <person name="Wang K."/>
            <person name="Zhou Z."/>
            <person name="Wang C."/>
            <person name="Geng S."/>
            <person name="Li B."/>
            <person name="Dong Q."/>
            <person name="Hou Y."/>
            <person name="Wang H."/>
            <person name="Ai P."/>
            <person name="Liu Z."/>
            <person name="Yi F."/>
            <person name="Sun M."/>
            <person name="An G."/>
            <person name="Cheng J."/>
            <person name="Zhang Y."/>
            <person name="Shi Q."/>
            <person name="Xie Y."/>
            <person name="Shi X."/>
            <person name="Chang Y."/>
            <person name="Huang F."/>
            <person name="Chen Y."/>
            <person name="Hong S."/>
            <person name="Mi L."/>
            <person name="Sun Q."/>
            <person name="Zhang L."/>
            <person name="Zhou B."/>
            <person name="Peng R."/>
            <person name="Zhang X."/>
            <person name="Liu F."/>
        </authorList>
    </citation>
    <scope>NUCLEOTIDE SEQUENCE [LARGE SCALE GENOMIC DNA]</scope>
    <source>
        <strain evidence="5">cv. PA1801</strain>
    </source>
</reference>
<proteinExistence type="predicted"/>